<organism evidence="1">
    <name type="scientific">marine sediment metagenome</name>
    <dbReference type="NCBI Taxonomy" id="412755"/>
    <lineage>
        <taxon>unclassified sequences</taxon>
        <taxon>metagenomes</taxon>
        <taxon>ecological metagenomes</taxon>
    </lineage>
</organism>
<protein>
    <submittedName>
        <fullName evidence="1">Uncharacterized protein</fullName>
    </submittedName>
</protein>
<dbReference type="AlphaFoldDB" id="X0YPS0"/>
<gene>
    <name evidence="1" type="ORF">S01H1_80836</name>
</gene>
<comment type="caution">
    <text evidence="1">The sequence shown here is derived from an EMBL/GenBank/DDBJ whole genome shotgun (WGS) entry which is preliminary data.</text>
</comment>
<reference evidence="1" key="1">
    <citation type="journal article" date="2014" name="Front. Microbiol.">
        <title>High frequency of phylogenetically diverse reductive dehalogenase-homologous genes in deep subseafloor sedimentary metagenomes.</title>
        <authorList>
            <person name="Kawai M."/>
            <person name="Futagami T."/>
            <person name="Toyoda A."/>
            <person name="Takaki Y."/>
            <person name="Nishi S."/>
            <person name="Hori S."/>
            <person name="Arai W."/>
            <person name="Tsubouchi T."/>
            <person name="Morono Y."/>
            <person name="Uchiyama I."/>
            <person name="Ito T."/>
            <person name="Fujiyama A."/>
            <person name="Inagaki F."/>
            <person name="Takami H."/>
        </authorList>
    </citation>
    <scope>NUCLEOTIDE SEQUENCE</scope>
    <source>
        <strain evidence="1">Expedition CK06-06</strain>
    </source>
</reference>
<dbReference type="EMBL" id="BARS01054630">
    <property type="protein sequence ID" value="GAG50433.1"/>
    <property type="molecule type" value="Genomic_DNA"/>
</dbReference>
<sequence>MSQQALLESKTIAADIVKFAQDNNLKIHPGQEPLKFAELVLKKGGVCPCVPGRNHCPCQFVLDDIKELGR</sequence>
<feature type="non-terminal residue" evidence="1">
    <location>
        <position position="70"/>
    </location>
</feature>
<evidence type="ECO:0000313" key="1">
    <source>
        <dbReference type="EMBL" id="GAG50433.1"/>
    </source>
</evidence>
<name>X0YPS0_9ZZZZ</name>
<accession>X0YPS0</accession>
<proteinExistence type="predicted"/>